<keyword evidence="2" id="KW-1133">Transmembrane helix</keyword>
<protein>
    <submittedName>
        <fullName evidence="3">Uncharacterized protein</fullName>
    </submittedName>
</protein>
<feature type="transmembrane region" description="Helical" evidence="2">
    <location>
        <begin position="43"/>
        <end position="62"/>
    </location>
</feature>
<keyword evidence="2" id="KW-0812">Transmembrane</keyword>
<feature type="transmembrane region" description="Helical" evidence="2">
    <location>
        <begin position="74"/>
        <end position="95"/>
    </location>
</feature>
<keyword evidence="4" id="KW-1185">Reference proteome</keyword>
<feature type="region of interest" description="Disordered" evidence="1">
    <location>
        <begin position="120"/>
        <end position="279"/>
    </location>
</feature>
<gene>
    <name evidence="3" type="ORF">JOF29_006872</name>
</gene>
<evidence type="ECO:0000256" key="2">
    <source>
        <dbReference type="SAM" id="Phobius"/>
    </source>
</evidence>
<feature type="transmembrane region" description="Helical" evidence="2">
    <location>
        <begin position="17"/>
        <end position="37"/>
    </location>
</feature>
<accession>A0ABS4UVV0</accession>
<feature type="compositionally biased region" description="Gly residues" evidence="1">
    <location>
        <begin position="138"/>
        <end position="158"/>
    </location>
</feature>
<evidence type="ECO:0000256" key="1">
    <source>
        <dbReference type="SAM" id="MobiDB-lite"/>
    </source>
</evidence>
<organism evidence="3 4">
    <name type="scientific">Kribbella aluminosa</name>
    <dbReference type="NCBI Taxonomy" id="416017"/>
    <lineage>
        <taxon>Bacteria</taxon>
        <taxon>Bacillati</taxon>
        <taxon>Actinomycetota</taxon>
        <taxon>Actinomycetes</taxon>
        <taxon>Propionibacteriales</taxon>
        <taxon>Kribbellaceae</taxon>
        <taxon>Kribbella</taxon>
    </lineage>
</organism>
<evidence type="ECO:0000313" key="4">
    <source>
        <dbReference type="Proteomes" id="UP000755585"/>
    </source>
</evidence>
<reference evidence="3 4" key="1">
    <citation type="submission" date="2021-03" db="EMBL/GenBank/DDBJ databases">
        <title>Sequencing the genomes of 1000 actinobacteria strains.</title>
        <authorList>
            <person name="Klenk H.-P."/>
        </authorList>
    </citation>
    <scope>NUCLEOTIDE SEQUENCE [LARGE SCALE GENOMIC DNA]</scope>
    <source>
        <strain evidence="3 4">DSM 18824</strain>
    </source>
</reference>
<name>A0ABS4UVV0_9ACTN</name>
<dbReference type="RefSeq" id="WP_209698383.1">
    <property type="nucleotide sequence ID" value="NZ_BAAAVU010000005.1"/>
</dbReference>
<keyword evidence="2" id="KW-0472">Membrane</keyword>
<dbReference type="EMBL" id="JAGINT010000002">
    <property type="protein sequence ID" value="MBP2355762.1"/>
    <property type="molecule type" value="Genomic_DNA"/>
</dbReference>
<sequence length="388" mass="41065">MGHLVGMVDVGLRYERIWRAAVGLLAAIGVLSALVFVSPATNLAAFLVAALTIGAVYLSIGLGRDLPNADLVRAVPRGAVLGALCVLAVCGYAAAVGARTVMLLLVVLGASPPVISWLRSGSSDGEPAWTGRATSGWGERGQGSGPARGAGSAWGGPHGDANRRPARPGWGKRNAADAASRRAGSAWDERHREDGAPRGPGSGWDAPGRGDGAPQGAGFGWDEPGRGDGAPQAGSLWDQPDRGDGSAYPGWSKRDEGAAGSGWGKSDRGDGSAGGTHFGWLRRRSRRVERKLPTAPSLRDLPMPKYLTAVVRSVGELTDEELCLAWRRSFTQLERAVRVDHRQAMVDVRRAYLDELERRHPDSFATWLASNPRAAGNPARFFTHRADH</sequence>
<proteinExistence type="predicted"/>
<comment type="caution">
    <text evidence="3">The sequence shown here is derived from an EMBL/GenBank/DDBJ whole genome shotgun (WGS) entry which is preliminary data.</text>
</comment>
<dbReference type="Proteomes" id="UP000755585">
    <property type="component" value="Unassembled WGS sequence"/>
</dbReference>
<feature type="compositionally biased region" description="Gly residues" evidence="1">
    <location>
        <begin position="209"/>
        <end position="219"/>
    </location>
</feature>
<evidence type="ECO:0000313" key="3">
    <source>
        <dbReference type="EMBL" id="MBP2355762.1"/>
    </source>
</evidence>
<feature type="compositionally biased region" description="Basic and acidic residues" evidence="1">
    <location>
        <begin position="187"/>
        <end position="196"/>
    </location>
</feature>
<feature type="compositionally biased region" description="Low complexity" evidence="1">
    <location>
        <begin position="176"/>
        <end position="186"/>
    </location>
</feature>